<keyword evidence="9" id="KW-1185">Reference proteome</keyword>
<gene>
    <name evidence="8" type="ORF">MMA15_24945</name>
</gene>
<feature type="transmembrane region" description="Helical" evidence="7">
    <location>
        <begin position="245"/>
        <end position="268"/>
    </location>
</feature>
<keyword evidence="5 7" id="KW-0472">Membrane</keyword>
<evidence type="ECO:0000256" key="7">
    <source>
        <dbReference type="SAM" id="Phobius"/>
    </source>
</evidence>
<evidence type="ECO:0000256" key="2">
    <source>
        <dbReference type="ARBA" id="ARBA00022475"/>
    </source>
</evidence>
<evidence type="ECO:0000256" key="1">
    <source>
        <dbReference type="ARBA" id="ARBA00004651"/>
    </source>
</evidence>
<proteinExistence type="predicted"/>
<feature type="transmembrane region" description="Helical" evidence="7">
    <location>
        <begin position="300"/>
        <end position="319"/>
    </location>
</feature>
<feature type="transmembrane region" description="Helical" evidence="7">
    <location>
        <begin position="355"/>
        <end position="374"/>
    </location>
</feature>
<dbReference type="EMBL" id="JAKWJU010000002">
    <property type="protein sequence ID" value="MCH6163524.1"/>
    <property type="molecule type" value="Genomic_DNA"/>
</dbReference>
<feature type="compositionally biased region" description="Low complexity" evidence="6">
    <location>
        <begin position="21"/>
        <end position="64"/>
    </location>
</feature>
<evidence type="ECO:0000313" key="9">
    <source>
        <dbReference type="Proteomes" id="UP001166784"/>
    </source>
</evidence>
<feature type="transmembrane region" description="Helical" evidence="7">
    <location>
        <begin position="176"/>
        <end position="200"/>
    </location>
</feature>
<feature type="transmembrane region" description="Helical" evidence="7">
    <location>
        <begin position="207"/>
        <end position="225"/>
    </location>
</feature>
<dbReference type="RefSeq" id="WP_241062411.1">
    <property type="nucleotide sequence ID" value="NZ_JAKWJU010000002.1"/>
</dbReference>
<evidence type="ECO:0000313" key="8">
    <source>
        <dbReference type="EMBL" id="MCH6163524.1"/>
    </source>
</evidence>
<evidence type="ECO:0000256" key="3">
    <source>
        <dbReference type="ARBA" id="ARBA00022692"/>
    </source>
</evidence>
<comment type="subcellular location">
    <subcellularLocation>
        <location evidence="1">Cell membrane</location>
        <topology evidence="1">Multi-pass membrane protein</topology>
    </subcellularLocation>
</comment>
<dbReference type="InterPro" id="IPR001851">
    <property type="entry name" value="ABC_transp_permease"/>
</dbReference>
<dbReference type="Proteomes" id="UP001166784">
    <property type="component" value="Unassembled WGS sequence"/>
</dbReference>
<accession>A0ABS9T4S1</accession>
<comment type="caution">
    <text evidence="8">The sequence shown here is derived from an EMBL/GenBank/DDBJ whole genome shotgun (WGS) entry which is preliminary data.</text>
</comment>
<keyword evidence="3 7" id="KW-0812">Transmembrane</keyword>
<dbReference type="PANTHER" id="PTHR32196:SF72">
    <property type="entry name" value="RIBOSE IMPORT PERMEASE PROTEIN RBSC"/>
    <property type="match status" value="1"/>
</dbReference>
<sequence>MTPTTAGPGEPGDPATAADSGAPGDTGTPVDTGTPADTGAASWAATTGTAASRTATAPTVTANTPAPPVRSRPGPFDRLGRLAHSKRLGPLRLVEGQEAVLAALLVALWLVLGLSTDTFFAASNLQNILFTVAPVAIAGIGMTAVIVTAGIDVSVGGTLAVVGVVVARLVRDAGVGLIPAIAVAVVTGAALGLVNGLLVAYGRLHPIIVTFGTLNVFRFVALEIFDSKQISGVPGTLGLLGGGESGLSLGVPHAAVLALVLAAGAWTYMRYVPTGRHLYAVGGDAVAARLAGVRVERRQISVYVLVGLLVGLAACVRIGSGGLVGQDIGTGFELEVIAAVVIGGTSILGGRGSVVGTLLGALLVSTVTSAVTLLNWQNELTQLFIGVFIVAAVGADLLRERRRRSL</sequence>
<evidence type="ECO:0008006" key="10">
    <source>
        <dbReference type="Google" id="ProtNLM"/>
    </source>
</evidence>
<feature type="transmembrane region" description="Helical" evidence="7">
    <location>
        <begin position="99"/>
        <end position="122"/>
    </location>
</feature>
<feature type="transmembrane region" description="Helical" evidence="7">
    <location>
        <begin position="380"/>
        <end position="398"/>
    </location>
</feature>
<organism evidence="8 9">
    <name type="scientific">Streptomyces marispadix</name>
    <dbReference type="NCBI Taxonomy" id="2922868"/>
    <lineage>
        <taxon>Bacteria</taxon>
        <taxon>Bacillati</taxon>
        <taxon>Actinomycetota</taxon>
        <taxon>Actinomycetes</taxon>
        <taxon>Kitasatosporales</taxon>
        <taxon>Streptomycetaceae</taxon>
        <taxon>Streptomyces</taxon>
    </lineage>
</organism>
<evidence type="ECO:0000256" key="4">
    <source>
        <dbReference type="ARBA" id="ARBA00022989"/>
    </source>
</evidence>
<feature type="transmembrane region" description="Helical" evidence="7">
    <location>
        <begin position="331"/>
        <end position="348"/>
    </location>
</feature>
<protein>
    <recommendedName>
        <fullName evidence="10">ABC transporter permease</fullName>
    </recommendedName>
</protein>
<keyword evidence="2" id="KW-1003">Cell membrane</keyword>
<name>A0ABS9T4S1_9ACTN</name>
<feature type="region of interest" description="Disordered" evidence="6">
    <location>
        <begin position="1"/>
        <end position="78"/>
    </location>
</feature>
<dbReference type="PANTHER" id="PTHR32196">
    <property type="entry name" value="ABC TRANSPORTER PERMEASE PROTEIN YPHD-RELATED-RELATED"/>
    <property type="match status" value="1"/>
</dbReference>
<feature type="transmembrane region" description="Helical" evidence="7">
    <location>
        <begin position="128"/>
        <end position="146"/>
    </location>
</feature>
<dbReference type="CDD" id="cd06579">
    <property type="entry name" value="TM_PBP1_transp_AraH_like"/>
    <property type="match status" value="1"/>
</dbReference>
<reference evidence="8" key="1">
    <citation type="submission" date="2022-03" db="EMBL/GenBank/DDBJ databases">
        <authorList>
            <person name="Santos J.D.N."/>
            <person name="Kallscheuer N."/>
            <person name="Jogler C."/>
            <person name="Lage O.M."/>
        </authorList>
    </citation>
    <scope>NUCLEOTIDE SEQUENCE</scope>
    <source>
        <strain evidence="8">M600PL45_2</strain>
    </source>
</reference>
<reference evidence="8" key="2">
    <citation type="journal article" date="2023" name="Int. J. Syst. Evol. Microbiol.">
        <title>Streptomyces marispadix sp. nov., isolated from marine beach sediment of the Northern Coast of Portugal.</title>
        <authorList>
            <person name="dos Santos J.D.N."/>
            <person name="Vitorino I.R."/>
            <person name="Kallscheuer N."/>
            <person name="Srivastava A."/>
            <person name="Krautwurst S."/>
            <person name="Marz M."/>
            <person name="Jogler C."/>
            <person name="Lobo Da Cunha A."/>
            <person name="Catita J."/>
            <person name="Goncalves H."/>
            <person name="Gonzalez I."/>
            <person name="Reyes F."/>
            <person name="Lage O.M."/>
        </authorList>
    </citation>
    <scope>NUCLEOTIDE SEQUENCE</scope>
    <source>
        <strain evidence="8">M600PL45_2</strain>
    </source>
</reference>
<keyword evidence="4 7" id="KW-1133">Transmembrane helix</keyword>
<evidence type="ECO:0000256" key="6">
    <source>
        <dbReference type="SAM" id="MobiDB-lite"/>
    </source>
</evidence>
<dbReference type="Pfam" id="PF02653">
    <property type="entry name" value="BPD_transp_2"/>
    <property type="match status" value="1"/>
</dbReference>
<evidence type="ECO:0000256" key="5">
    <source>
        <dbReference type="ARBA" id="ARBA00023136"/>
    </source>
</evidence>